<dbReference type="PROSITE" id="PS00108">
    <property type="entry name" value="PROTEIN_KINASE_ST"/>
    <property type="match status" value="1"/>
</dbReference>
<feature type="domain" description="REM-1" evidence="29">
    <location>
        <begin position="211"/>
        <end position="292"/>
    </location>
</feature>
<comment type="catalytic activity">
    <reaction evidence="22">
        <text>L-seryl-[protein] + ATP = O-phospho-L-seryl-[protein] + ADP + H(+)</text>
        <dbReference type="Rhea" id="RHEA:17989"/>
        <dbReference type="Rhea" id="RHEA-COMP:9863"/>
        <dbReference type="Rhea" id="RHEA-COMP:11604"/>
        <dbReference type="ChEBI" id="CHEBI:15378"/>
        <dbReference type="ChEBI" id="CHEBI:29999"/>
        <dbReference type="ChEBI" id="CHEBI:30616"/>
        <dbReference type="ChEBI" id="CHEBI:83421"/>
        <dbReference type="ChEBI" id="CHEBI:456216"/>
        <dbReference type="EC" id="2.7.11.13"/>
    </reaction>
</comment>
<dbReference type="GO" id="GO:0005524">
    <property type="term" value="F:ATP binding"/>
    <property type="evidence" value="ECO:0007669"/>
    <property type="project" value="UniProtKB-UniRule"/>
</dbReference>
<dbReference type="SMART" id="SM00133">
    <property type="entry name" value="S_TK_X"/>
    <property type="match status" value="1"/>
</dbReference>
<keyword evidence="14" id="KW-0418">Kinase</keyword>
<keyword evidence="16" id="KW-0805">Transcription regulation</keyword>
<evidence type="ECO:0000256" key="23">
    <source>
        <dbReference type="PROSITE-ProRule" id="PRU01207"/>
    </source>
</evidence>
<dbReference type="GO" id="GO:0031267">
    <property type="term" value="F:small GTPase binding"/>
    <property type="evidence" value="ECO:0007669"/>
    <property type="project" value="InterPro"/>
</dbReference>
<dbReference type="PROSITE" id="PS00107">
    <property type="entry name" value="PROTEIN_KINASE_ATP"/>
    <property type="match status" value="1"/>
</dbReference>
<dbReference type="Pfam" id="PF02185">
    <property type="entry name" value="HR1"/>
    <property type="match status" value="3"/>
</dbReference>
<dbReference type="GO" id="GO:0007165">
    <property type="term" value="P:signal transduction"/>
    <property type="evidence" value="ECO:0007669"/>
    <property type="project" value="InterPro"/>
</dbReference>
<evidence type="ECO:0000256" key="24">
    <source>
        <dbReference type="PROSITE-ProRule" id="PRU10141"/>
    </source>
</evidence>
<dbReference type="PANTHER" id="PTHR24351">
    <property type="entry name" value="RIBOSOMAL PROTEIN S6 KINASE"/>
    <property type="match status" value="1"/>
</dbReference>
<evidence type="ECO:0000256" key="1">
    <source>
        <dbReference type="ARBA" id="ARBA00004123"/>
    </source>
</evidence>
<dbReference type="InterPro" id="IPR000961">
    <property type="entry name" value="AGC-kinase_C"/>
</dbReference>
<dbReference type="OMA" id="ATENIVC"/>
<dbReference type="Ensembl" id="ENSSAUT00010053600.1">
    <property type="protein sequence ID" value="ENSSAUP00010050983.1"/>
    <property type="gene ID" value="ENSSAUG00010013567.1"/>
</dbReference>
<accession>A0A671XIQ8</accession>
<comment type="subcellular location">
    <subcellularLocation>
        <location evidence="5">Cleavage furrow</location>
    </subcellularLocation>
    <subcellularLocation>
        <location evidence="4">Cytoplasm</location>
    </subcellularLocation>
    <subcellularLocation>
        <location evidence="3">Membrane</location>
    </subcellularLocation>
    <subcellularLocation>
        <location evidence="2">Midbody</location>
    </subcellularLocation>
    <subcellularLocation>
        <location evidence="1">Nucleus</location>
    </subcellularLocation>
</comment>
<feature type="binding site" evidence="24">
    <location>
        <position position="666"/>
    </location>
    <ligand>
        <name>ATP</name>
        <dbReference type="ChEBI" id="CHEBI:30616"/>
    </ligand>
</feature>
<evidence type="ECO:0000256" key="7">
    <source>
        <dbReference type="ARBA" id="ARBA00012429"/>
    </source>
</evidence>
<dbReference type="InterPro" id="IPR017892">
    <property type="entry name" value="Pkinase_C"/>
</dbReference>
<dbReference type="InterPro" id="IPR011072">
    <property type="entry name" value="HR1_rho-bd"/>
</dbReference>
<dbReference type="GO" id="GO:0032154">
    <property type="term" value="C:cleavage furrow"/>
    <property type="evidence" value="ECO:0007669"/>
    <property type="project" value="UniProtKB-SubCell"/>
</dbReference>
<feature type="domain" description="AGC-kinase C-terminal" evidence="28">
    <location>
        <begin position="897"/>
        <end position="964"/>
    </location>
</feature>
<feature type="compositionally biased region" description="Basic and acidic residues" evidence="26">
    <location>
        <begin position="941"/>
        <end position="950"/>
    </location>
</feature>
<dbReference type="InterPro" id="IPR037313">
    <property type="entry name" value="PKN_HR1_1"/>
</dbReference>
<dbReference type="AlphaFoldDB" id="A0A671XIQ8"/>
<gene>
    <name evidence="30" type="primary">PKN1</name>
    <name evidence="30" type="synonym">pkn1a</name>
</gene>
<comment type="catalytic activity">
    <reaction evidence="21">
        <text>L-threonyl-[protein] + ATP = O-phospho-L-threonyl-[protein] + ADP + H(+)</text>
        <dbReference type="Rhea" id="RHEA:46608"/>
        <dbReference type="Rhea" id="RHEA-COMP:11060"/>
        <dbReference type="Rhea" id="RHEA-COMP:11605"/>
        <dbReference type="ChEBI" id="CHEBI:15378"/>
        <dbReference type="ChEBI" id="CHEBI:30013"/>
        <dbReference type="ChEBI" id="CHEBI:30616"/>
        <dbReference type="ChEBI" id="CHEBI:61977"/>
        <dbReference type="ChEBI" id="CHEBI:456216"/>
        <dbReference type="EC" id="2.7.11.13"/>
    </reaction>
</comment>
<evidence type="ECO:0000256" key="21">
    <source>
        <dbReference type="ARBA" id="ARBA00047272"/>
    </source>
</evidence>
<dbReference type="GO" id="GO:0004697">
    <property type="term" value="F:diacylglycerol-dependent serine/threonine kinase activity"/>
    <property type="evidence" value="ECO:0007669"/>
    <property type="project" value="UniProtKB-EC"/>
</dbReference>
<evidence type="ECO:0000256" key="18">
    <source>
        <dbReference type="ARBA" id="ARBA00023136"/>
    </source>
</evidence>
<dbReference type="InParanoid" id="A0A671XIQ8"/>
<dbReference type="InterPro" id="IPR035892">
    <property type="entry name" value="C2_domain_sf"/>
</dbReference>
<feature type="domain" description="REM-1" evidence="29">
    <location>
        <begin position="131"/>
        <end position="210"/>
    </location>
</feature>
<dbReference type="Pfam" id="PF00069">
    <property type="entry name" value="Pkinase"/>
    <property type="match status" value="1"/>
</dbReference>
<evidence type="ECO:0000256" key="10">
    <source>
        <dbReference type="ARBA" id="ARBA00022553"/>
    </source>
</evidence>
<keyword evidence="12" id="KW-0677">Repeat</keyword>
<dbReference type="FunFam" id="1.10.287.160:FF:000003">
    <property type="entry name" value="Putative serine/threonine-protein kinase N2"/>
    <property type="match status" value="1"/>
</dbReference>
<sequence>MSLQHCLTSLSFVLPFPPSLFTPIQSDPGGLSVLEQLGLDQNSDFSDSSVQQLLDEQRERIRREIRKELKIKEGAENLRRATTDKRNAQQVDSQLRSSNRRLDNLHAQLQELDAHIVVKGGEENKDECPQSPGAESRTSAHKERIAALERQLNIELKVKQGVENMIPVYSNGSTKDKKMLQTAQQMLQDSKTKIDIIRMQIRKAVQATEHNDDTQGNQDLCGMELRIEELRHHYRVEHAVAEGAKNVLRLLGASKVQDKKALSEAQSRLSEASQRLDLLRDSLDQRLAELPEDHPKASVIKEELVLASSPAFSSRHGAPYLHNQYSTLNKPSPLTGTLQVQLLGCVGLLEVVPGRNKGTAVMLPCHSPGDTRSFMRGSKGLYGRSGSVSGKTPSKNDELSSEVSAVLKLDNTVVGQTAWRTVGEQAWDQTFTVELERSREMEMAVYWKDYRSLCALKYVKLEEFLDNQKHRVQLELEPQGLLLAEVTFFNPVIERVPRLQRQKKVFSKQQGKAFLRARQMNVDIGTWVRLLRNAIPTVNNSGTYSPNAHSLTLNSGEVSVEKLSLDSDSPIRVLTIIMEYSTHAYSSRVCHDKFLRFLDVCMILILFILVSTMNVPADCIVCLSSKQRKGPLSLQDFRLIAVLGRGHFGKVLLSEYKKTGTMYAIKALKKGDIVARDEVESLMCEKRIFETVNMSHHPFLVNLFACFQTPEHVCFVMEYTAGGDLMMHIHTDVFTEPRAVFYAACVVLGLQFLHDHKIVYRDLKLDNLLLDTDGYVKIADFGLCKEGMGFGDRTSTFCGTPEFLAPEVLTDTSYTRAVDWWGLGVLIYEMLVGESPFPGDDEEEVFDSIVNDEVRYPRFLSTEAIGIMRRLLRRNPERRLGSGEKDAEEVKKQPFFRNMDWEALLQRKVPPPFVPSIGGKEDVSNFDEEFTTEAPALTPPREPRVLSGKDQDSFRDFDYVSDLC</sequence>
<dbReference type="InterPro" id="IPR037317">
    <property type="entry name" value="PKN1_HR1_2"/>
</dbReference>
<protein>
    <recommendedName>
        <fullName evidence="7">protein kinase C</fullName>
        <ecNumber evidence="7">2.7.11.13</ecNumber>
    </recommendedName>
</protein>
<keyword evidence="17 23" id="KW-0175">Coiled coil</keyword>
<dbReference type="GO" id="GO:0030496">
    <property type="term" value="C:midbody"/>
    <property type="evidence" value="ECO:0007669"/>
    <property type="project" value="UniProtKB-SubCell"/>
</dbReference>
<dbReference type="SUPFAM" id="SSF49562">
    <property type="entry name" value="C2 domain (Calcium/lipid-binding domain, CaLB)"/>
    <property type="match status" value="1"/>
</dbReference>
<evidence type="ECO:0000259" key="28">
    <source>
        <dbReference type="PROSITE" id="PS51285"/>
    </source>
</evidence>
<dbReference type="GO" id="GO:0005634">
    <property type="term" value="C:nucleus"/>
    <property type="evidence" value="ECO:0007669"/>
    <property type="project" value="UniProtKB-SubCell"/>
</dbReference>
<evidence type="ECO:0000256" key="19">
    <source>
        <dbReference type="ARBA" id="ARBA00023163"/>
    </source>
</evidence>
<dbReference type="Gene3D" id="1.10.510.10">
    <property type="entry name" value="Transferase(Phosphotransferase) domain 1"/>
    <property type="match status" value="1"/>
</dbReference>
<evidence type="ECO:0000256" key="25">
    <source>
        <dbReference type="SAM" id="Coils"/>
    </source>
</evidence>
<evidence type="ECO:0000256" key="14">
    <source>
        <dbReference type="ARBA" id="ARBA00022777"/>
    </source>
</evidence>
<dbReference type="SUPFAM" id="SSF56112">
    <property type="entry name" value="Protein kinase-like (PK-like)"/>
    <property type="match status" value="1"/>
</dbReference>
<dbReference type="Proteomes" id="UP000472265">
    <property type="component" value="Chromosome 1"/>
</dbReference>
<evidence type="ECO:0000256" key="4">
    <source>
        <dbReference type="ARBA" id="ARBA00004496"/>
    </source>
</evidence>
<keyword evidence="15 24" id="KW-0067">ATP-binding</keyword>
<dbReference type="Gene3D" id="3.30.200.20">
    <property type="entry name" value="Phosphorylase Kinase, domain 1"/>
    <property type="match status" value="1"/>
</dbReference>
<dbReference type="Pfam" id="PF00433">
    <property type="entry name" value="Pkinase_C"/>
    <property type="match status" value="1"/>
</dbReference>
<dbReference type="Gene3D" id="1.10.287.160">
    <property type="entry name" value="HR1 repeat"/>
    <property type="match status" value="3"/>
</dbReference>
<evidence type="ECO:0000256" key="16">
    <source>
        <dbReference type="ARBA" id="ARBA00023015"/>
    </source>
</evidence>
<evidence type="ECO:0000313" key="30">
    <source>
        <dbReference type="Ensembl" id="ENSSAUP00010050983.1"/>
    </source>
</evidence>
<dbReference type="CDD" id="cd05589">
    <property type="entry name" value="STKc_PKN"/>
    <property type="match status" value="1"/>
</dbReference>
<dbReference type="SMART" id="SM00220">
    <property type="entry name" value="S_TKc"/>
    <property type="match status" value="1"/>
</dbReference>
<feature type="coiled-coil region" evidence="25">
    <location>
        <begin position="88"/>
        <end position="115"/>
    </location>
</feature>
<evidence type="ECO:0000256" key="3">
    <source>
        <dbReference type="ARBA" id="ARBA00004370"/>
    </source>
</evidence>
<dbReference type="FunFam" id="3.30.200.20:FF:000058">
    <property type="entry name" value="Putative serine/threonine-protein kinase N2"/>
    <property type="match status" value="1"/>
</dbReference>
<evidence type="ECO:0000256" key="9">
    <source>
        <dbReference type="ARBA" id="ARBA00022527"/>
    </source>
</evidence>
<keyword evidence="10" id="KW-0597">Phosphoprotein</keyword>
<evidence type="ECO:0000256" key="20">
    <source>
        <dbReference type="ARBA" id="ARBA00023242"/>
    </source>
</evidence>
<keyword evidence="13 24" id="KW-0547">Nucleotide-binding</keyword>
<feature type="region of interest" description="Disordered" evidence="26">
    <location>
        <begin position="916"/>
        <end position="950"/>
    </location>
</feature>
<keyword evidence="11" id="KW-0808">Transferase</keyword>
<evidence type="ECO:0000256" key="2">
    <source>
        <dbReference type="ARBA" id="ARBA00004214"/>
    </source>
</evidence>
<dbReference type="FunFam" id="1.10.510.10:FF:000038">
    <property type="entry name" value="serine/threonine-protein kinase N2 isoform X1"/>
    <property type="match status" value="1"/>
</dbReference>
<proteinExistence type="inferred from homology"/>
<reference evidence="30" key="3">
    <citation type="submission" date="2025-09" db="UniProtKB">
        <authorList>
            <consortium name="Ensembl"/>
        </authorList>
    </citation>
    <scope>IDENTIFICATION</scope>
</reference>
<evidence type="ECO:0000256" key="12">
    <source>
        <dbReference type="ARBA" id="ARBA00022737"/>
    </source>
</evidence>
<evidence type="ECO:0000256" key="15">
    <source>
        <dbReference type="ARBA" id="ARBA00022840"/>
    </source>
</evidence>
<keyword evidence="20" id="KW-0539">Nucleus</keyword>
<dbReference type="GeneTree" id="ENSGT00940000154990"/>
<reference evidence="30" key="2">
    <citation type="submission" date="2025-08" db="UniProtKB">
        <authorList>
            <consortium name="Ensembl"/>
        </authorList>
    </citation>
    <scope>IDENTIFICATION</scope>
</reference>
<evidence type="ECO:0000256" key="17">
    <source>
        <dbReference type="ARBA" id="ARBA00023054"/>
    </source>
</evidence>
<evidence type="ECO:0000256" key="22">
    <source>
        <dbReference type="ARBA" id="ARBA00047470"/>
    </source>
</evidence>
<dbReference type="CDD" id="cd11622">
    <property type="entry name" value="HR1_PKN_1"/>
    <property type="match status" value="1"/>
</dbReference>
<feature type="domain" description="REM-1" evidence="29">
    <location>
        <begin position="42"/>
        <end position="118"/>
    </location>
</feature>
<keyword evidence="8" id="KW-0963">Cytoplasm</keyword>
<evidence type="ECO:0000313" key="31">
    <source>
        <dbReference type="Proteomes" id="UP000472265"/>
    </source>
</evidence>
<evidence type="ECO:0000256" key="5">
    <source>
        <dbReference type="ARBA" id="ARBA00004626"/>
    </source>
</evidence>
<evidence type="ECO:0000256" key="11">
    <source>
        <dbReference type="ARBA" id="ARBA00022679"/>
    </source>
</evidence>
<evidence type="ECO:0000259" key="29">
    <source>
        <dbReference type="PROSITE" id="PS51860"/>
    </source>
</evidence>
<evidence type="ECO:0000256" key="13">
    <source>
        <dbReference type="ARBA" id="ARBA00022741"/>
    </source>
</evidence>
<organism evidence="30 31">
    <name type="scientific">Sparus aurata</name>
    <name type="common">Gilthead sea bream</name>
    <dbReference type="NCBI Taxonomy" id="8175"/>
    <lineage>
        <taxon>Eukaryota</taxon>
        <taxon>Metazoa</taxon>
        <taxon>Chordata</taxon>
        <taxon>Craniata</taxon>
        <taxon>Vertebrata</taxon>
        <taxon>Euteleostomi</taxon>
        <taxon>Actinopterygii</taxon>
        <taxon>Neopterygii</taxon>
        <taxon>Teleostei</taxon>
        <taxon>Neoteleostei</taxon>
        <taxon>Acanthomorphata</taxon>
        <taxon>Eupercaria</taxon>
        <taxon>Spariformes</taxon>
        <taxon>Sparidae</taxon>
        <taxon>Sparus</taxon>
    </lineage>
</organism>
<dbReference type="InterPro" id="IPR011009">
    <property type="entry name" value="Kinase-like_dom_sf"/>
</dbReference>
<dbReference type="SUPFAM" id="SSF46585">
    <property type="entry name" value="HR1 repeat"/>
    <property type="match status" value="3"/>
</dbReference>
<evidence type="ECO:0000259" key="27">
    <source>
        <dbReference type="PROSITE" id="PS50011"/>
    </source>
</evidence>
<dbReference type="PROSITE" id="PS51285">
    <property type="entry name" value="AGC_KINASE_CTER"/>
    <property type="match status" value="1"/>
</dbReference>
<name>A0A671XIQ8_SPAAU</name>
<dbReference type="SMART" id="SM00742">
    <property type="entry name" value="Hr1"/>
    <property type="match status" value="3"/>
</dbReference>
<keyword evidence="19" id="KW-0804">Transcription</keyword>
<feature type="domain" description="Protein kinase" evidence="27">
    <location>
        <begin position="637"/>
        <end position="896"/>
    </location>
</feature>
<dbReference type="GO" id="GO:0005737">
    <property type="term" value="C:cytoplasm"/>
    <property type="evidence" value="ECO:0007669"/>
    <property type="project" value="UniProtKB-SubCell"/>
</dbReference>
<reference evidence="30" key="1">
    <citation type="submission" date="2021-04" db="EMBL/GenBank/DDBJ databases">
        <authorList>
            <consortium name="Wellcome Sanger Institute Data Sharing"/>
        </authorList>
    </citation>
    <scope>NUCLEOTIDE SEQUENCE [LARGE SCALE GENOMIC DNA]</scope>
</reference>
<dbReference type="InterPro" id="IPR008271">
    <property type="entry name" value="Ser/Thr_kinase_AS"/>
</dbReference>
<evidence type="ECO:0000256" key="8">
    <source>
        <dbReference type="ARBA" id="ARBA00022490"/>
    </source>
</evidence>
<dbReference type="InterPro" id="IPR036274">
    <property type="entry name" value="HR1_rpt_sf"/>
</dbReference>
<dbReference type="FunFam" id="1.10.287.160:FF:000002">
    <property type="entry name" value="Putative serine/threonine-protein kinase N2"/>
    <property type="match status" value="1"/>
</dbReference>
<keyword evidence="31" id="KW-1185">Reference proteome</keyword>
<dbReference type="FunFam" id="1.10.287.160:FF:000001">
    <property type="entry name" value="Putative serine/threonine-protein kinase N2"/>
    <property type="match status" value="1"/>
</dbReference>
<evidence type="ECO:0000256" key="6">
    <source>
        <dbReference type="ARBA" id="ARBA00005490"/>
    </source>
</evidence>
<dbReference type="EC" id="2.7.11.13" evidence="7"/>
<dbReference type="InterPro" id="IPR000719">
    <property type="entry name" value="Prot_kinase_dom"/>
</dbReference>
<feature type="region of interest" description="Disordered" evidence="26">
    <location>
        <begin position="122"/>
        <end position="142"/>
    </location>
</feature>
<evidence type="ECO:0000256" key="26">
    <source>
        <dbReference type="SAM" id="MobiDB-lite"/>
    </source>
</evidence>
<dbReference type="PROSITE" id="PS51860">
    <property type="entry name" value="REM_1"/>
    <property type="match status" value="3"/>
</dbReference>
<dbReference type="CDD" id="cd11630">
    <property type="entry name" value="HR1_PKN1_2"/>
    <property type="match status" value="1"/>
</dbReference>
<dbReference type="PROSITE" id="PS50011">
    <property type="entry name" value="PROTEIN_KINASE_DOM"/>
    <property type="match status" value="1"/>
</dbReference>
<keyword evidence="9" id="KW-0723">Serine/threonine-protein kinase</keyword>
<dbReference type="InterPro" id="IPR017441">
    <property type="entry name" value="Protein_kinase_ATP_BS"/>
</dbReference>
<comment type="similarity">
    <text evidence="6">Belongs to the protein kinase superfamily. AGC Ser/Thr protein kinase family. PKC subfamily.</text>
</comment>
<keyword evidence="18" id="KW-0472">Membrane</keyword>